<dbReference type="Proteomes" id="UP001408594">
    <property type="component" value="Unassembled WGS sequence"/>
</dbReference>
<evidence type="ECO:0008006" key="3">
    <source>
        <dbReference type="Google" id="ProtNLM"/>
    </source>
</evidence>
<organism evidence="1 2">
    <name type="scientific">Microbulbifer aestuariivivens</name>
    <dbReference type="NCBI Taxonomy" id="1908308"/>
    <lineage>
        <taxon>Bacteria</taxon>
        <taxon>Pseudomonadati</taxon>
        <taxon>Pseudomonadota</taxon>
        <taxon>Gammaproteobacteria</taxon>
        <taxon>Cellvibrionales</taxon>
        <taxon>Microbulbiferaceae</taxon>
        <taxon>Microbulbifer</taxon>
    </lineage>
</organism>
<keyword evidence="2" id="KW-1185">Reference proteome</keyword>
<dbReference type="RefSeq" id="WP_345551296.1">
    <property type="nucleotide sequence ID" value="NZ_BAABRT010000016.1"/>
</dbReference>
<reference evidence="1 2" key="1">
    <citation type="submission" date="2024-02" db="EMBL/GenBank/DDBJ databases">
        <title>Microbulbifer aestuariivivens NBRC 112533.</title>
        <authorList>
            <person name="Ichikawa N."/>
            <person name="Katano-Makiyama Y."/>
            <person name="Hidaka K."/>
        </authorList>
    </citation>
    <scope>NUCLEOTIDE SEQUENCE [LARGE SCALE GENOMIC DNA]</scope>
    <source>
        <strain evidence="1 2">NBRC 112533</strain>
    </source>
</reference>
<evidence type="ECO:0000313" key="1">
    <source>
        <dbReference type="EMBL" id="GAA5525533.1"/>
    </source>
</evidence>
<sequence length="149" mass="16667">MRRKVLAASSQGGHWKQLSALMPVFESCETSFASTLREQPTLPIEKRYFRLPEANRNAPLQCLWLFFAAGWLVLRLRPEVVISTGALPGLACIFWGRLTGARTLWIDSIANADRLSLSGRMARHIATKTLSQWPDLGREAGVEYRGAVL</sequence>
<dbReference type="EMBL" id="BAABRT010000016">
    <property type="protein sequence ID" value="GAA5525533.1"/>
    <property type="molecule type" value="Genomic_DNA"/>
</dbReference>
<accession>A0ABP9WTE0</accession>
<gene>
    <name evidence="1" type="ORF">Maes01_02103</name>
</gene>
<protein>
    <recommendedName>
        <fullName evidence="3">UDP-N-acetylglucosamine--LPS N-acetylglucosamine transferase</fullName>
    </recommendedName>
</protein>
<proteinExistence type="predicted"/>
<evidence type="ECO:0000313" key="2">
    <source>
        <dbReference type="Proteomes" id="UP001408594"/>
    </source>
</evidence>
<dbReference type="Gene3D" id="3.40.50.2000">
    <property type="entry name" value="Glycogen Phosphorylase B"/>
    <property type="match status" value="1"/>
</dbReference>
<dbReference type="Pfam" id="PF08660">
    <property type="entry name" value="Alg14"/>
    <property type="match status" value="1"/>
</dbReference>
<comment type="caution">
    <text evidence="1">The sequence shown here is derived from an EMBL/GenBank/DDBJ whole genome shotgun (WGS) entry which is preliminary data.</text>
</comment>
<dbReference type="InterPro" id="IPR013969">
    <property type="entry name" value="Oligosacch_biosynth_Alg14"/>
</dbReference>
<name>A0ABP9WTE0_9GAMM</name>